<dbReference type="Proteomes" id="UP001239111">
    <property type="component" value="Chromosome 4"/>
</dbReference>
<accession>A0ACC2NC12</accession>
<protein>
    <submittedName>
        <fullName evidence="1">Uncharacterized protein</fullName>
    </submittedName>
</protein>
<reference evidence="1" key="1">
    <citation type="submission" date="2023-04" db="EMBL/GenBank/DDBJ databases">
        <title>A chromosome-level genome assembly of the parasitoid wasp Eretmocerus hayati.</title>
        <authorList>
            <person name="Zhong Y."/>
            <person name="Liu S."/>
            <person name="Liu Y."/>
        </authorList>
    </citation>
    <scope>NUCLEOTIDE SEQUENCE</scope>
    <source>
        <strain evidence="1">ZJU_SS_LIU_2023</strain>
    </source>
</reference>
<evidence type="ECO:0000313" key="1">
    <source>
        <dbReference type="EMBL" id="KAJ8667185.1"/>
    </source>
</evidence>
<sequence length="500" mass="57857">MELGPVEILTAVGIAILVLHYYLTKNFDFWRRKNVVGPKPLPFFGNFKDNLFGKVHIALLFEKFCRQFKDAGLIGLFGLNGKPSLIVRDPDLLKDVLIKDFHVFQDRGLYVDAKVDPLNQNLLNLEHERWRPLRNKLSPVFTSGKLKEMFYLIVDCARHFEDYVNTLVDRDEAVEFRELTAKFTTQTIGVCAFGLDTKAIHDEDSDFRKFGKAIFSTSLLSICKRLLQDSFPKIYALFGVFGYSKANRFFIRTIKETVEYRKKNNVRRNDFVDLLMDMQGQPEKMNTIDFTDMFLTGQALVFFAAGFETSSTTMSNALYELALHPEFQDKVRKEIRGQIEKNEGQLTYDCIKQMKYLDQVVKETLRKYPPGSILRRKSSEEYTFNGTDVTIPKGTSIFIPVWAIHRDPQIYEDPDTFDPERFSEENVKDRHPMNYLPFGDGPHNCIGLRFANYQTKVGIITVINKFKVNTCRETIQTYRVEPRPIIPTPEGGIRLKLSKC</sequence>
<organism evidence="1 2">
    <name type="scientific">Eretmocerus hayati</name>
    <dbReference type="NCBI Taxonomy" id="131215"/>
    <lineage>
        <taxon>Eukaryota</taxon>
        <taxon>Metazoa</taxon>
        <taxon>Ecdysozoa</taxon>
        <taxon>Arthropoda</taxon>
        <taxon>Hexapoda</taxon>
        <taxon>Insecta</taxon>
        <taxon>Pterygota</taxon>
        <taxon>Neoptera</taxon>
        <taxon>Endopterygota</taxon>
        <taxon>Hymenoptera</taxon>
        <taxon>Apocrita</taxon>
        <taxon>Proctotrupomorpha</taxon>
        <taxon>Chalcidoidea</taxon>
        <taxon>Aphelinidae</taxon>
        <taxon>Aphelininae</taxon>
        <taxon>Eretmocerus</taxon>
    </lineage>
</organism>
<proteinExistence type="predicted"/>
<comment type="caution">
    <text evidence="1">The sequence shown here is derived from an EMBL/GenBank/DDBJ whole genome shotgun (WGS) entry which is preliminary data.</text>
</comment>
<gene>
    <name evidence="1" type="ORF">QAD02_008847</name>
</gene>
<name>A0ACC2NC12_9HYME</name>
<evidence type="ECO:0000313" key="2">
    <source>
        <dbReference type="Proteomes" id="UP001239111"/>
    </source>
</evidence>
<dbReference type="EMBL" id="CM056744">
    <property type="protein sequence ID" value="KAJ8667185.1"/>
    <property type="molecule type" value="Genomic_DNA"/>
</dbReference>
<keyword evidence="2" id="KW-1185">Reference proteome</keyword>